<comment type="caution">
    <text evidence="2">The sequence shown here is derived from an EMBL/GenBank/DDBJ whole genome shotgun (WGS) entry which is preliminary data.</text>
</comment>
<evidence type="ECO:0000313" key="3">
    <source>
        <dbReference type="Proteomes" id="UP000310158"/>
    </source>
</evidence>
<accession>A0A4S4M7I7</accession>
<dbReference type="OrthoDB" id="3251587at2759"/>
<dbReference type="AlphaFoldDB" id="A0A4S4M7I7"/>
<dbReference type="InterPro" id="IPR029058">
    <property type="entry name" value="AB_hydrolase_fold"/>
</dbReference>
<dbReference type="Proteomes" id="UP000310158">
    <property type="component" value="Unassembled WGS sequence"/>
</dbReference>
<dbReference type="SUPFAM" id="SSF53474">
    <property type="entry name" value="alpha/beta-Hydrolases"/>
    <property type="match status" value="1"/>
</dbReference>
<dbReference type="Gene3D" id="3.40.50.1820">
    <property type="entry name" value="alpha/beta hydrolase"/>
    <property type="match status" value="1"/>
</dbReference>
<protein>
    <recommendedName>
        <fullName evidence="1">AB hydrolase-1 domain-containing protein</fullName>
    </recommendedName>
</protein>
<sequence>MPSDTLVVTKSGVQLSYIDSGAPSKSPYITIIAIHGMCFAGRRSSSLAIFSIAFSRGIRFVTVNRRNFPGATPFTSDEVNIIATGTDQQKSAWMQARGQEVANFIDAFIQKYDIPAISDDGKSGGIALLGWSVGAPFACAAIASVDTLPPDARARLGSRIRTLIAHEPAPMAFGLPTPEKNWAPVSDTSIPAELRLKVFAQWVSSYFDHGDLSKRDLDLLSYILPSTSHPPTIFNMSAAEIKDTVTDGEAASVDLPFLFYLQPQHKVNYRKAFFDPATAKLFPKMKISFLAGDQSPAWGLAGLWAVQDEAKELGNGRIHFKLIPGVNHFVHWDYPEKTVDIYVECLNA</sequence>
<name>A0A4S4M7I7_9AGAM</name>
<proteinExistence type="predicted"/>
<evidence type="ECO:0000313" key="2">
    <source>
        <dbReference type="EMBL" id="THH21276.1"/>
    </source>
</evidence>
<dbReference type="InterPro" id="IPR000073">
    <property type="entry name" value="AB_hydrolase_1"/>
</dbReference>
<keyword evidence="3" id="KW-1185">Reference proteome</keyword>
<evidence type="ECO:0000259" key="1">
    <source>
        <dbReference type="Pfam" id="PF12697"/>
    </source>
</evidence>
<reference evidence="2 3" key="1">
    <citation type="submission" date="2019-02" db="EMBL/GenBank/DDBJ databases">
        <title>Genome sequencing of the rare red list fungi Bondarzewia mesenterica.</title>
        <authorList>
            <person name="Buettner E."/>
            <person name="Kellner H."/>
        </authorList>
    </citation>
    <scope>NUCLEOTIDE SEQUENCE [LARGE SCALE GENOMIC DNA]</scope>
    <source>
        <strain evidence="2 3">DSM 108281</strain>
    </source>
</reference>
<dbReference type="EMBL" id="SGPL01000005">
    <property type="protein sequence ID" value="THH21276.1"/>
    <property type="molecule type" value="Genomic_DNA"/>
</dbReference>
<organism evidence="2 3">
    <name type="scientific">Bondarzewia mesenterica</name>
    <dbReference type="NCBI Taxonomy" id="1095465"/>
    <lineage>
        <taxon>Eukaryota</taxon>
        <taxon>Fungi</taxon>
        <taxon>Dikarya</taxon>
        <taxon>Basidiomycota</taxon>
        <taxon>Agaricomycotina</taxon>
        <taxon>Agaricomycetes</taxon>
        <taxon>Russulales</taxon>
        <taxon>Bondarzewiaceae</taxon>
        <taxon>Bondarzewia</taxon>
    </lineage>
</organism>
<feature type="domain" description="AB hydrolase-1" evidence="1">
    <location>
        <begin position="32"/>
        <end position="340"/>
    </location>
</feature>
<dbReference type="Pfam" id="PF12697">
    <property type="entry name" value="Abhydrolase_6"/>
    <property type="match status" value="1"/>
</dbReference>
<gene>
    <name evidence="2" type="ORF">EW146_g257</name>
</gene>